<accession>A0AAN9JY76</accession>
<feature type="region of interest" description="Disordered" evidence="1">
    <location>
        <begin position="52"/>
        <end position="71"/>
    </location>
</feature>
<sequence length="494" mass="55718">MGASILTPHLHDLTPSHSSLLRGGRATTSESHSLLLHLIALRAKGLNLYSQPPSIQNRGSQNRAGTSLHAPTSKPRDFRIPFFILQSLRMHCGRLGLCTHEIVIIGAVIGSSASPHFSHMSRNFNFFDYQFVPQLKAQLHSWLCVSDRLDIILDQLRPIVAFLEVKVIFRSPFDRFAAKGSRAWREIFSRDSELLREFLKERNSSPLCSLSLSTLRLNQTLTLTNLISLFRISSSAELSVIHQSQILITTIRPPGALFFDFDGRRSHFSASIRRTKAKEFSNDEVRSEVSNPNVFATEHALPFQDISSQPTETANVNHVECGELTSTCLENSECGEFKFRKKKEDNYQPPIPTRRPALFADGSRYGFHGNDEEYLAKDDYNSGLLESSCGMGYVRDGDSDLHTHNMESKMSKKVDTKTISAPCLSRMFKRVNESQAQFSMFLLMMARSSHKYRKGEMRLNHKPGLVDELVAHHLRVWGSKPLGGTFPFLNHQAA</sequence>
<dbReference type="AlphaFoldDB" id="A0AAN9JY76"/>
<feature type="compositionally biased region" description="Polar residues" evidence="1">
    <location>
        <begin position="52"/>
        <end position="65"/>
    </location>
</feature>
<evidence type="ECO:0000313" key="2">
    <source>
        <dbReference type="EMBL" id="KAK7306331.1"/>
    </source>
</evidence>
<proteinExistence type="predicted"/>
<gene>
    <name evidence="2" type="ORF">VNO77_44262</name>
</gene>
<keyword evidence="3" id="KW-1185">Reference proteome</keyword>
<comment type="caution">
    <text evidence="2">The sequence shown here is derived from an EMBL/GenBank/DDBJ whole genome shotgun (WGS) entry which is preliminary data.</text>
</comment>
<evidence type="ECO:0000256" key="1">
    <source>
        <dbReference type="SAM" id="MobiDB-lite"/>
    </source>
</evidence>
<reference evidence="2 3" key="1">
    <citation type="submission" date="2024-01" db="EMBL/GenBank/DDBJ databases">
        <title>The genomes of 5 underutilized Papilionoideae crops provide insights into root nodulation and disease resistanc.</title>
        <authorList>
            <person name="Jiang F."/>
        </authorList>
    </citation>
    <scope>NUCLEOTIDE SEQUENCE [LARGE SCALE GENOMIC DNA]</scope>
    <source>
        <strain evidence="2">LVBAO_FW01</strain>
        <tissue evidence="2">Leaves</tissue>
    </source>
</reference>
<protein>
    <submittedName>
        <fullName evidence="2">Uncharacterized protein</fullName>
    </submittedName>
</protein>
<dbReference type="EMBL" id="JAYMYQ010000011">
    <property type="protein sequence ID" value="KAK7306331.1"/>
    <property type="molecule type" value="Genomic_DNA"/>
</dbReference>
<name>A0AAN9JY76_CANGL</name>
<organism evidence="2 3">
    <name type="scientific">Canavalia gladiata</name>
    <name type="common">Sword bean</name>
    <name type="synonym">Dolichos gladiatus</name>
    <dbReference type="NCBI Taxonomy" id="3824"/>
    <lineage>
        <taxon>Eukaryota</taxon>
        <taxon>Viridiplantae</taxon>
        <taxon>Streptophyta</taxon>
        <taxon>Embryophyta</taxon>
        <taxon>Tracheophyta</taxon>
        <taxon>Spermatophyta</taxon>
        <taxon>Magnoliopsida</taxon>
        <taxon>eudicotyledons</taxon>
        <taxon>Gunneridae</taxon>
        <taxon>Pentapetalae</taxon>
        <taxon>rosids</taxon>
        <taxon>fabids</taxon>
        <taxon>Fabales</taxon>
        <taxon>Fabaceae</taxon>
        <taxon>Papilionoideae</taxon>
        <taxon>50 kb inversion clade</taxon>
        <taxon>NPAAA clade</taxon>
        <taxon>indigoferoid/millettioid clade</taxon>
        <taxon>Phaseoleae</taxon>
        <taxon>Canavalia</taxon>
    </lineage>
</organism>
<evidence type="ECO:0000313" key="3">
    <source>
        <dbReference type="Proteomes" id="UP001367508"/>
    </source>
</evidence>
<dbReference type="Proteomes" id="UP001367508">
    <property type="component" value="Unassembled WGS sequence"/>
</dbReference>